<comment type="caution">
    <text evidence="1">The sequence shown here is derived from an EMBL/GenBank/DDBJ whole genome shotgun (WGS) entry which is preliminary data.</text>
</comment>
<evidence type="ECO:0000313" key="1">
    <source>
        <dbReference type="EMBL" id="OIQ70568.1"/>
    </source>
</evidence>
<name>A0A1J5PIF7_9ZZZZ</name>
<dbReference type="AlphaFoldDB" id="A0A1J5PIF7"/>
<dbReference type="EMBL" id="MLJW01004137">
    <property type="protein sequence ID" value="OIQ70568.1"/>
    <property type="molecule type" value="Genomic_DNA"/>
</dbReference>
<gene>
    <name evidence="1" type="ORF">GALL_478170</name>
</gene>
<dbReference type="Gene3D" id="2.30.110.10">
    <property type="entry name" value="Electron Transport, Fmn-binding Protein, Chain A"/>
    <property type="match status" value="1"/>
</dbReference>
<proteinExistence type="predicted"/>
<dbReference type="PANTHER" id="PTHR42815:SF2">
    <property type="entry name" value="FAD-BINDING, PUTATIVE (AFU_ORTHOLOGUE AFUA_6G07600)-RELATED"/>
    <property type="match status" value="1"/>
</dbReference>
<dbReference type="PANTHER" id="PTHR42815">
    <property type="entry name" value="FAD-BINDING, PUTATIVE (AFU_ORTHOLOGUE AFUA_6G07600)-RELATED"/>
    <property type="match status" value="1"/>
</dbReference>
<dbReference type="SUPFAM" id="SSF50475">
    <property type="entry name" value="FMN-binding split barrel"/>
    <property type="match status" value="1"/>
</dbReference>
<accession>A0A1J5PIF7</accession>
<dbReference type="InterPro" id="IPR012349">
    <property type="entry name" value="Split_barrel_FMN-bd"/>
</dbReference>
<organism evidence="1">
    <name type="scientific">mine drainage metagenome</name>
    <dbReference type="NCBI Taxonomy" id="410659"/>
    <lineage>
        <taxon>unclassified sequences</taxon>
        <taxon>metagenomes</taxon>
        <taxon>ecological metagenomes</taxon>
    </lineage>
</organism>
<sequence>MRNPCIPRGNERIDTLRNIVWDPRVSLMCFVPGANNVIRANGRASVTADAALCTSFMHDGKTPHTVIVIKIAEVYSQCARAMMRARLWTSADDSTGLPTMGEILQEIAKGGFDGTTYDAKWSARTASTLW</sequence>
<reference evidence="1" key="1">
    <citation type="submission" date="2016-10" db="EMBL/GenBank/DDBJ databases">
        <title>Sequence of Gallionella enrichment culture.</title>
        <authorList>
            <person name="Poehlein A."/>
            <person name="Muehling M."/>
            <person name="Daniel R."/>
        </authorList>
    </citation>
    <scope>NUCLEOTIDE SEQUENCE</scope>
</reference>
<protein>
    <submittedName>
        <fullName evidence="1">Uncharacterized protein</fullName>
    </submittedName>
</protein>